<feature type="transmembrane region" description="Helical" evidence="6">
    <location>
        <begin position="149"/>
        <end position="167"/>
    </location>
</feature>
<gene>
    <name evidence="8" type="ORF">GCM10009717_29250</name>
</gene>
<evidence type="ECO:0000256" key="3">
    <source>
        <dbReference type="ARBA" id="ARBA00022989"/>
    </source>
</evidence>
<feature type="transmembrane region" description="Helical" evidence="6">
    <location>
        <begin position="280"/>
        <end position="298"/>
    </location>
</feature>
<dbReference type="EMBL" id="BAAAMK010000007">
    <property type="protein sequence ID" value="GAA1960638.1"/>
    <property type="molecule type" value="Genomic_DNA"/>
</dbReference>
<feature type="transmembrane region" description="Helical" evidence="6">
    <location>
        <begin position="61"/>
        <end position="80"/>
    </location>
</feature>
<evidence type="ECO:0000256" key="1">
    <source>
        <dbReference type="ARBA" id="ARBA00004651"/>
    </source>
</evidence>
<dbReference type="InterPro" id="IPR036259">
    <property type="entry name" value="MFS_trans_sf"/>
</dbReference>
<dbReference type="Proteomes" id="UP001499954">
    <property type="component" value="Unassembled WGS sequence"/>
</dbReference>
<evidence type="ECO:0000256" key="5">
    <source>
        <dbReference type="SAM" id="MobiDB-lite"/>
    </source>
</evidence>
<dbReference type="Pfam" id="PF07690">
    <property type="entry name" value="MFS_1"/>
    <property type="match status" value="2"/>
</dbReference>
<feature type="transmembrane region" description="Helical" evidence="6">
    <location>
        <begin position="376"/>
        <end position="398"/>
    </location>
</feature>
<keyword evidence="3 6" id="KW-1133">Transmembrane helix</keyword>
<keyword evidence="9" id="KW-1185">Reference proteome</keyword>
<comment type="caution">
    <text evidence="8">The sequence shown here is derived from an EMBL/GenBank/DDBJ whole genome shotgun (WGS) entry which is preliminary data.</text>
</comment>
<feature type="transmembrane region" description="Helical" evidence="6">
    <location>
        <begin position="350"/>
        <end position="370"/>
    </location>
</feature>
<proteinExistence type="predicted"/>
<feature type="region of interest" description="Disordered" evidence="5">
    <location>
        <begin position="476"/>
        <end position="514"/>
    </location>
</feature>
<dbReference type="InterPro" id="IPR020846">
    <property type="entry name" value="MFS_dom"/>
</dbReference>
<comment type="subcellular location">
    <subcellularLocation>
        <location evidence="1">Cell membrane</location>
        <topology evidence="1">Multi-pass membrane protein</topology>
    </subcellularLocation>
</comment>
<dbReference type="PANTHER" id="PTHR42718">
    <property type="entry name" value="MAJOR FACILITATOR SUPERFAMILY MULTIDRUG TRANSPORTER MFSC"/>
    <property type="match status" value="1"/>
</dbReference>
<feature type="transmembrane region" description="Helical" evidence="6">
    <location>
        <begin position="179"/>
        <end position="199"/>
    </location>
</feature>
<organism evidence="8 9">
    <name type="scientific">Agromyces allii</name>
    <dbReference type="NCBI Taxonomy" id="393607"/>
    <lineage>
        <taxon>Bacteria</taxon>
        <taxon>Bacillati</taxon>
        <taxon>Actinomycetota</taxon>
        <taxon>Actinomycetes</taxon>
        <taxon>Micrococcales</taxon>
        <taxon>Microbacteriaceae</taxon>
        <taxon>Agromyces</taxon>
    </lineage>
</organism>
<feature type="compositionally biased region" description="Basic and acidic residues" evidence="5">
    <location>
        <begin position="477"/>
        <end position="489"/>
    </location>
</feature>
<feature type="transmembrane region" description="Helical" evidence="6">
    <location>
        <begin position="450"/>
        <end position="472"/>
    </location>
</feature>
<feature type="transmembrane region" description="Helical" evidence="6">
    <location>
        <begin position="25"/>
        <end position="49"/>
    </location>
</feature>
<evidence type="ECO:0000313" key="8">
    <source>
        <dbReference type="EMBL" id="GAA1960638.1"/>
    </source>
</evidence>
<evidence type="ECO:0000259" key="7">
    <source>
        <dbReference type="PROSITE" id="PS50850"/>
    </source>
</evidence>
<evidence type="ECO:0000313" key="9">
    <source>
        <dbReference type="Proteomes" id="UP001499954"/>
    </source>
</evidence>
<feature type="transmembrane region" description="Helical" evidence="6">
    <location>
        <begin position="92"/>
        <end position="111"/>
    </location>
</feature>
<keyword evidence="2 6" id="KW-0812">Transmembrane</keyword>
<sequence length="514" mass="52395">MHIEWSRMTTTAPAPTTAPVTRPGLVVAVLAFAGIASSITQTMVTPLIARFPVIFDTPASNTAWIVTATLLAAAVAVPISGRLGDLFGKRRMMLLLALPLIIGGIVCAIAPSVEIMIVGRALQGIGSGMVPLGIALLRDVVPKEKLSSAIATVSATLGVGGAIGMPLSAAVVEFADWRVLFWAGSGVTVLAALAIWWLVPVLPAGASGQRFDGLGAVGLAVGLIALILAVSKGSEWGWASWPTLGLFGLAVVVFALWGLWETRTKDPLVDLRTTARPRVLLTNIASIFVGFGMYASMLVMPQLLQLPSSTGYGLGQSILAAGLWMAPAGLMMLLLSPVGGRITDARGPKFTLALGTVILAAGYGVALVGLGSTWGLLITSLVINSGVAFAYGAMPAIIMGAVPRSETAAANGFNTLMRSLGTTIGAAIIGVVLAQMTIPLGGIPVPSEAGFRTALLIGAGVTLVAALVAAFIPKAKPTPESEPASKPEQETEPTDAPIDGAGAPRTLVGAGEPA</sequence>
<evidence type="ECO:0000256" key="6">
    <source>
        <dbReference type="SAM" id="Phobius"/>
    </source>
</evidence>
<reference evidence="8 9" key="1">
    <citation type="journal article" date="2019" name="Int. J. Syst. Evol. Microbiol.">
        <title>The Global Catalogue of Microorganisms (GCM) 10K type strain sequencing project: providing services to taxonomists for standard genome sequencing and annotation.</title>
        <authorList>
            <consortium name="The Broad Institute Genomics Platform"/>
            <consortium name="The Broad Institute Genome Sequencing Center for Infectious Disease"/>
            <person name="Wu L."/>
            <person name="Ma J."/>
        </authorList>
    </citation>
    <scope>NUCLEOTIDE SEQUENCE [LARGE SCALE GENOMIC DNA]</scope>
    <source>
        <strain evidence="8 9">JCM 13584</strain>
    </source>
</reference>
<evidence type="ECO:0000256" key="2">
    <source>
        <dbReference type="ARBA" id="ARBA00022692"/>
    </source>
</evidence>
<dbReference type="PANTHER" id="PTHR42718:SF35">
    <property type="entry name" value="BLL0718 PROTEIN"/>
    <property type="match status" value="1"/>
</dbReference>
<feature type="transmembrane region" description="Helical" evidence="6">
    <location>
        <begin position="318"/>
        <end position="338"/>
    </location>
</feature>
<evidence type="ECO:0000256" key="4">
    <source>
        <dbReference type="ARBA" id="ARBA00023136"/>
    </source>
</evidence>
<dbReference type="InterPro" id="IPR011701">
    <property type="entry name" value="MFS"/>
</dbReference>
<dbReference type="PROSITE" id="PS50850">
    <property type="entry name" value="MFS"/>
    <property type="match status" value="1"/>
</dbReference>
<dbReference type="Gene3D" id="1.20.1250.20">
    <property type="entry name" value="MFS general substrate transporter like domains"/>
    <property type="match status" value="2"/>
</dbReference>
<dbReference type="CDD" id="cd17504">
    <property type="entry name" value="MFS_MMR_MDR_like"/>
    <property type="match status" value="1"/>
</dbReference>
<dbReference type="SUPFAM" id="SSF103473">
    <property type="entry name" value="MFS general substrate transporter"/>
    <property type="match status" value="2"/>
</dbReference>
<feature type="transmembrane region" description="Helical" evidence="6">
    <location>
        <begin position="419"/>
        <end position="438"/>
    </location>
</feature>
<name>A0ABN2QZ29_9MICO</name>
<protein>
    <recommendedName>
        <fullName evidence="7">Major facilitator superfamily (MFS) profile domain-containing protein</fullName>
    </recommendedName>
</protein>
<feature type="domain" description="Major facilitator superfamily (MFS) profile" evidence="7">
    <location>
        <begin position="26"/>
        <end position="477"/>
    </location>
</feature>
<feature type="transmembrane region" description="Helical" evidence="6">
    <location>
        <begin position="236"/>
        <end position="260"/>
    </location>
</feature>
<accession>A0ABN2QZ29</accession>
<keyword evidence="4 6" id="KW-0472">Membrane</keyword>